<gene>
    <name evidence="8" type="primary">ppiB_1</name>
    <name evidence="8" type="ORF">PAECIP111891_00945</name>
</gene>
<dbReference type="GO" id="GO:0003755">
    <property type="term" value="F:peptidyl-prolyl cis-trans isomerase activity"/>
    <property type="evidence" value="ECO:0007669"/>
    <property type="project" value="UniProtKB-EC"/>
</dbReference>
<sequence>MKLATKSMKSKMLITASLLTLTLIASACGNKPTETTGGTATPGSSTSAPPTTSPASSATATSAASTSASAGKQWSKAPEMMIDTNKTYQAEVTTSKGTFTIDLYAKEAPKTVNNFVFLSKEGFYNNVTFHRIIKTFMIQTGDPQGTGRGGPGYKFADELKTTHKYEPGTVAMANSGANTNGSQFFICSGTDCANLNSTPNYSIFGKVTADSMATITKIAETPVEMGGEATPSKPKEKVTINTILIKEK</sequence>
<dbReference type="PANTHER" id="PTHR45625:SF4">
    <property type="entry name" value="PEPTIDYLPROLYL ISOMERASE DOMAIN AND WD REPEAT-CONTAINING PROTEIN 1"/>
    <property type="match status" value="1"/>
</dbReference>
<evidence type="ECO:0000256" key="6">
    <source>
        <dbReference type="SAM" id="MobiDB-lite"/>
    </source>
</evidence>
<dbReference type="Gene3D" id="2.40.100.10">
    <property type="entry name" value="Cyclophilin-like"/>
    <property type="match status" value="1"/>
</dbReference>
<feature type="compositionally biased region" description="Low complexity" evidence="6">
    <location>
        <begin position="35"/>
        <end position="71"/>
    </location>
</feature>
<dbReference type="RefSeq" id="WP_236285073.1">
    <property type="nucleotide sequence ID" value="NZ_CAKMMW010000002.1"/>
</dbReference>
<dbReference type="Proteomes" id="UP000838821">
    <property type="component" value="Unassembled WGS sequence"/>
</dbReference>
<dbReference type="PANTHER" id="PTHR45625">
    <property type="entry name" value="PEPTIDYL-PROLYL CIS-TRANS ISOMERASE-RELATED"/>
    <property type="match status" value="1"/>
</dbReference>
<evidence type="ECO:0000256" key="3">
    <source>
        <dbReference type="ARBA" id="ARBA00023110"/>
    </source>
</evidence>
<dbReference type="CDD" id="cd00317">
    <property type="entry name" value="cyclophilin"/>
    <property type="match status" value="1"/>
</dbReference>
<evidence type="ECO:0000313" key="8">
    <source>
        <dbReference type="EMBL" id="CAH1196750.1"/>
    </source>
</evidence>
<comment type="similarity">
    <text evidence="5">Belongs to the cyclophilin-type PPIase family.</text>
</comment>
<name>A0ABM9BXM4_9BACL</name>
<dbReference type="PROSITE" id="PS00170">
    <property type="entry name" value="CSA_PPIASE_1"/>
    <property type="match status" value="1"/>
</dbReference>
<dbReference type="PROSITE" id="PS51257">
    <property type="entry name" value="PROKAR_LIPOPROTEIN"/>
    <property type="match status" value="1"/>
</dbReference>
<dbReference type="EMBL" id="CAKMMW010000002">
    <property type="protein sequence ID" value="CAH1196750.1"/>
    <property type="molecule type" value="Genomic_DNA"/>
</dbReference>
<keyword evidence="4 5" id="KW-0413">Isomerase</keyword>
<dbReference type="InterPro" id="IPR020892">
    <property type="entry name" value="Cyclophilin-type_PPIase_CS"/>
</dbReference>
<dbReference type="InterPro" id="IPR029000">
    <property type="entry name" value="Cyclophilin-like_dom_sf"/>
</dbReference>
<comment type="caution">
    <text evidence="8">The sequence shown here is derived from an EMBL/GenBank/DDBJ whole genome shotgun (WGS) entry which is preliminary data.</text>
</comment>
<accession>A0ABM9BXM4</accession>
<feature type="signal peptide" evidence="5">
    <location>
        <begin position="1"/>
        <end position="27"/>
    </location>
</feature>
<keyword evidence="3 5" id="KW-0697">Rotamase</keyword>
<evidence type="ECO:0000313" key="9">
    <source>
        <dbReference type="Proteomes" id="UP000838821"/>
    </source>
</evidence>
<proteinExistence type="inferred from homology"/>
<dbReference type="EC" id="5.2.1.8" evidence="5"/>
<comment type="function">
    <text evidence="2 5">PPIases accelerate the folding of proteins. It catalyzes the cis-trans isomerization of proline imidic peptide bonds in oligopeptides.</text>
</comment>
<evidence type="ECO:0000259" key="7">
    <source>
        <dbReference type="PROSITE" id="PS50072"/>
    </source>
</evidence>
<comment type="catalytic activity">
    <reaction evidence="1 5">
        <text>[protein]-peptidylproline (omega=180) = [protein]-peptidylproline (omega=0)</text>
        <dbReference type="Rhea" id="RHEA:16237"/>
        <dbReference type="Rhea" id="RHEA-COMP:10747"/>
        <dbReference type="Rhea" id="RHEA-COMP:10748"/>
        <dbReference type="ChEBI" id="CHEBI:83833"/>
        <dbReference type="ChEBI" id="CHEBI:83834"/>
        <dbReference type="EC" id="5.2.1.8"/>
    </reaction>
</comment>
<dbReference type="InterPro" id="IPR044666">
    <property type="entry name" value="Cyclophilin_A-like"/>
</dbReference>
<feature type="domain" description="PPIase cyclophilin-type" evidence="7">
    <location>
        <begin position="97"/>
        <end position="245"/>
    </location>
</feature>
<feature type="chain" id="PRO_5044990420" description="Peptidyl-prolyl cis-trans isomerase" evidence="5">
    <location>
        <begin position="28"/>
        <end position="248"/>
    </location>
</feature>
<evidence type="ECO:0000256" key="4">
    <source>
        <dbReference type="ARBA" id="ARBA00023235"/>
    </source>
</evidence>
<protein>
    <recommendedName>
        <fullName evidence="5">Peptidyl-prolyl cis-trans isomerase</fullName>
        <shortName evidence="5">PPIase</shortName>
        <ecNumber evidence="5">5.2.1.8</ecNumber>
    </recommendedName>
</protein>
<feature type="region of interest" description="Disordered" evidence="6">
    <location>
        <begin position="33"/>
        <end position="76"/>
    </location>
</feature>
<dbReference type="Pfam" id="PF00160">
    <property type="entry name" value="Pro_isomerase"/>
    <property type="match status" value="1"/>
</dbReference>
<reference evidence="8" key="1">
    <citation type="submission" date="2022-01" db="EMBL/GenBank/DDBJ databases">
        <authorList>
            <person name="Criscuolo A."/>
        </authorList>
    </citation>
    <scope>NUCLEOTIDE SEQUENCE</scope>
    <source>
        <strain evidence="8">CIP111891</strain>
    </source>
</reference>
<keyword evidence="9" id="KW-1185">Reference proteome</keyword>
<organism evidence="8 9">
    <name type="scientific">Paenibacillus allorhizoplanae</name>
    <dbReference type="NCBI Taxonomy" id="2905648"/>
    <lineage>
        <taxon>Bacteria</taxon>
        <taxon>Bacillati</taxon>
        <taxon>Bacillota</taxon>
        <taxon>Bacilli</taxon>
        <taxon>Bacillales</taxon>
        <taxon>Paenibacillaceae</taxon>
        <taxon>Paenibacillus</taxon>
    </lineage>
</organism>
<evidence type="ECO:0000256" key="5">
    <source>
        <dbReference type="RuleBase" id="RU363019"/>
    </source>
</evidence>
<dbReference type="PROSITE" id="PS50072">
    <property type="entry name" value="CSA_PPIASE_2"/>
    <property type="match status" value="1"/>
</dbReference>
<dbReference type="InterPro" id="IPR002130">
    <property type="entry name" value="Cyclophilin-type_PPIase_dom"/>
</dbReference>
<evidence type="ECO:0000256" key="2">
    <source>
        <dbReference type="ARBA" id="ARBA00002388"/>
    </source>
</evidence>
<keyword evidence="5" id="KW-0732">Signal</keyword>
<dbReference type="PRINTS" id="PR00153">
    <property type="entry name" value="CSAPPISMRASE"/>
</dbReference>
<dbReference type="SUPFAM" id="SSF50891">
    <property type="entry name" value="Cyclophilin-like"/>
    <property type="match status" value="1"/>
</dbReference>
<evidence type="ECO:0000256" key="1">
    <source>
        <dbReference type="ARBA" id="ARBA00000971"/>
    </source>
</evidence>